<dbReference type="Pfam" id="PF15299">
    <property type="entry name" value="ALS2CR8"/>
    <property type="match status" value="2"/>
</dbReference>
<protein>
    <recommendedName>
        <fullName evidence="2">SWIM-type domain-containing protein</fullName>
    </recommendedName>
</protein>
<sequence>MWKTLWTPVTEDGLCGWVGTFEDAEKIRKAYEVDSSITFVSGKKEANFGRPEIGNVTYTYSFINEKSRVRFNDVGDPCIVPYDGTPFIILARCERHCIFGKDKHKKKKNELKEGRDSCLKGDHPVPRKRKQLLQASKKKGCQAKIVMKDVVFFPDYQLAGFMNPLSKEVRDKLWELVGHGVTSVSEMRRHLHVYVDTLLFKDMKRPALSDAAYYPTDETIRTHIYLAQLRLRYSRIDQENLLHKVAEWQENYPRDNFVFMPASNSAPSDNEILKDIDCVEQDDDDEVYPQIQAAETTEFFFCHQSEFQRHLLYRYGNSLCLLDATYRTTKYALPLFFLAVKTNVGYSVVAEFIVQHETKKSIMQGLRTIKESFVFICDFHREQSWTRWVSKTDNGLTDCKDQVLGMLRRCAHASSEKEYTEAITKLQNSDIWARSSRLRNWFTKTWMTEKKRWVWSERYGSGLLVNTNNGLERQNKVFKYQFLEQRKNNNVSGMISSLVHQYLPAMMLKYIRDNATATDTFGRSYVKDVPEFLKNRPPSFIKHCMSKMELADTISANEVLSLGNRTYKNRLPGHNGQWKWMPSCGCHAWMWTLLPCKHIFAVIQHTEFSWEDLPPEYLSSPYFNIDSHVIGIPVPIPSEALEEEEVENESFDGATHFGDSDGDDASQLIDLPSAKRGPKSLKALAVQCREKLSLLQNATYLCQSEDAFIVLDSNLKEALSAFNSSLYRDSGLCTEAEHIKKKKAVKRPVTQKDVER</sequence>
<evidence type="ECO:0000313" key="3">
    <source>
        <dbReference type="EnsemblMetazoa" id="G26396.1:cds"/>
    </source>
</evidence>
<proteinExistence type="predicted"/>
<dbReference type="PANTHER" id="PTHR47456:SF1">
    <property type="entry name" value="PHD-TYPE DOMAIN-CONTAINING PROTEIN"/>
    <property type="match status" value="1"/>
</dbReference>
<evidence type="ECO:0000313" key="4">
    <source>
        <dbReference type="Proteomes" id="UP000005408"/>
    </source>
</evidence>
<organism evidence="3 4">
    <name type="scientific">Magallana gigas</name>
    <name type="common">Pacific oyster</name>
    <name type="synonym">Crassostrea gigas</name>
    <dbReference type="NCBI Taxonomy" id="29159"/>
    <lineage>
        <taxon>Eukaryota</taxon>
        <taxon>Metazoa</taxon>
        <taxon>Spiralia</taxon>
        <taxon>Lophotrochozoa</taxon>
        <taxon>Mollusca</taxon>
        <taxon>Bivalvia</taxon>
        <taxon>Autobranchia</taxon>
        <taxon>Pteriomorphia</taxon>
        <taxon>Ostreida</taxon>
        <taxon>Ostreoidea</taxon>
        <taxon>Ostreidae</taxon>
        <taxon>Magallana</taxon>
    </lineage>
</organism>
<dbReference type="Proteomes" id="UP000005408">
    <property type="component" value="Unassembled WGS sequence"/>
</dbReference>
<dbReference type="GO" id="GO:0008270">
    <property type="term" value="F:zinc ion binding"/>
    <property type="evidence" value="ECO:0007669"/>
    <property type="project" value="UniProtKB-KW"/>
</dbReference>
<keyword evidence="1" id="KW-0863">Zinc-finger</keyword>
<evidence type="ECO:0000259" key="2">
    <source>
        <dbReference type="PROSITE" id="PS50966"/>
    </source>
</evidence>
<dbReference type="GO" id="GO:0003700">
    <property type="term" value="F:DNA-binding transcription factor activity"/>
    <property type="evidence" value="ECO:0007669"/>
    <property type="project" value="InterPro"/>
</dbReference>
<accession>A0A8W8L4X1</accession>
<keyword evidence="1" id="KW-0862">Zinc</keyword>
<name>A0A8W8L4X1_MAGGI</name>
<keyword evidence="1" id="KW-0479">Metal-binding</keyword>
<dbReference type="AlphaFoldDB" id="A0A8W8L4X1"/>
<keyword evidence="4" id="KW-1185">Reference proteome</keyword>
<dbReference type="PANTHER" id="PTHR47456">
    <property type="entry name" value="PHD-TYPE DOMAIN-CONTAINING PROTEIN"/>
    <property type="match status" value="1"/>
</dbReference>
<dbReference type="InterPro" id="IPR029309">
    <property type="entry name" value="CaRF"/>
</dbReference>
<reference evidence="3" key="1">
    <citation type="submission" date="2022-08" db="UniProtKB">
        <authorList>
            <consortium name="EnsemblMetazoa"/>
        </authorList>
    </citation>
    <scope>IDENTIFICATION</scope>
    <source>
        <strain evidence="3">05x7-T-G4-1.051#20</strain>
    </source>
</reference>
<dbReference type="InterPro" id="IPR007527">
    <property type="entry name" value="Znf_SWIM"/>
</dbReference>
<evidence type="ECO:0000256" key="1">
    <source>
        <dbReference type="PROSITE-ProRule" id="PRU00325"/>
    </source>
</evidence>
<dbReference type="EnsemblMetazoa" id="G26396.1">
    <property type="protein sequence ID" value="G26396.1:cds"/>
    <property type="gene ID" value="G26396"/>
</dbReference>
<dbReference type="PROSITE" id="PS50966">
    <property type="entry name" value="ZF_SWIM"/>
    <property type="match status" value="1"/>
</dbReference>
<feature type="domain" description="SWIM-type" evidence="2">
    <location>
        <begin position="567"/>
        <end position="607"/>
    </location>
</feature>